<proteinExistence type="predicted"/>
<reference evidence="2 3" key="1">
    <citation type="submission" date="2019-05" db="EMBL/GenBank/DDBJ databases">
        <title>Another draft genome of Portunus trituberculatus and its Hox gene families provides insights of decapod evolution.</title>
        <authorList>
            <person name="Jeong J.-H."/>
            <person name="Song I."/>
            <person name="Kim S."/>
            <person name="Choi T."/>
            <person name="Kim D."/>
            <person name="Ryu S."/>
            <person name="Kim W."/>
        </authorList>
    </citation>
    <scope>NUCLEOTIDE SEQUENCE [LARGE SCALE GENOMIC DNA]</scope>
    <source>
        <tissue evidence="2">Muscle</tissue>
    </source>
</reference>
<feature type="region of interest" description="Disordered" evidence="1">
    <location>
        <begin position="40"/>
        <end position="64"/>
    </location>
</feature>
<dbReference type="Proteomes" id="UP000324222">
    <property type="component" value="Unassembled WGS sequence"/>
</dbReference>
<evidence type="ECO:0000256" key="1">
    <source>
        <dbReference type="SAM" id="MobiDB-lite"/>
    </source>
</evidence>
<keyword evidence="3" id="KW-1185">Reference proteome</keyword>
<sequence length="64" mass="7012">METAVCAEGSVVEDTRYSAWITKRVLSVDLQTALSHAAVMSSKRPPGMHGRLRDLRALPQNSES</sequence>
<evidence type="ECO:0000313" key="2">
    <source>
        <dbReference type="EMBL" id="MPC83820.1"/>
    </source>
</evidence>
<organism evidence="2 3">
    <name type="scientific">Portunus trituberculatus</name>
    <name type="common">Swimming crab</name>
    <name type="synonym">Neptunus trituberculatus</name>
    <dbReference type="NCBI Taxonomy" id="210409"/>
    <lineage>
        <taxon>Eukaryota</taxon>
        <taxon>Metazoa</taxon>
        <taxon>Ecdysozoa</taxon>
        <taxon>Arthropoda</taxon>
        <taxon>Crustacea</taxon>
        <taxon>Multicrustacea</taxon>
        <taxon>Malacostraca</taxon>
        <taxon>Eumalacostraca</taxon>
        <taxon>Eucarida</taxon>
        <taxon>Decapoda</taxon>
        <taxon>Pleocyemata</taxon>
        <taxon>Brachyura</taxon>
        <taxon>Eubrachyura</taxon>
        <taxon>Portunoidea</taxon>
        <taxon>Portunidae</taxon>
        <taxon>Portuninae</taxon>
        <taxon>Portunus</taxon>
    </lineage>
</organism>
<evidence type="ECO:0000313" key="3">
    <source>
        <dbReference type="Proteomes" id="UP000324222"/>
    </source>
</evidence>
<dbReference type="EMBL" id="VSRR010063588">
    <property type="protein sequence ID" value="MPC83820.1"/>
    <property type="molecule type" value="Genomic_DNA"/>
</dbReference>
<name>A0A5B7IH67_PORTR</name>
<gene>
    <name evidence="2" type="ORF">E2C01_078539</name>
</gene>
<dbReference type="AlphaFoldDB" id="A0A5B7IH67"/>
<protein>
    <submittedName>
        <fullName evidence="2">Uncharacterized protein</fullName>
    </submittedName>
</protein>
<accession>A0A5B7IH67</accession>
<comment type="caution">
    <text evidence="2">The sequence shown here is derived from an EMBL/GenBank/DDBJ whole genome shotgun (WGS) entry which is preliminary data.</text>
</comment>